<keyword evidence="2" id="KW-1185">Reference proteome</keyword>
<gene>
    <name evidence="1" type="ORF">ACFFJC_13635</name>
</gene>
<dbReference type="Proteomes" id="UP001589798">
    <property type="component" value="Unassembled WGS sequence"/>
</dbReference>
<accession>A0ABV6CY42</accession>
<proteinExistence type="predicted"/>
<evidence type="ECO:0000313" key="2">
    <source>
        <dbReference type="Proteomes" id="UP001589798"/>
    </source>
</evidence>
<comment type="caution">
    <text evidence="1">The sequence shown here is derived from an EMBL/GenBank/DDBJ whole genome shotgun (WGS) entry which is preliminary data.</text>
</comment>
<name>A0ABV6CY42_9SPHN</name>
<reference evidence="1 2" key="1">
    <citation type="submission" date="2024-09" db="EMBL/GenBank/DDBJ databases">
        <authorList>
            <person name="Sun Q."/>
            <person name="Mori K."/>
        </authorList>
    </citation>
    <scope>NUCLEOTIDE SEQUENCE [LARGE SCALE GENOMIC DNA]</scope>
    <source>
        <strain evidence="1 2">CCM 7706</strain>
    </source>
</reference>
<sequence>MTPASPGLATATSQPFVSAIDEMAARLTAKGFEIHRLDQNRHWLVSLVNKSDPDGTSFYVIPTQNGLYVQLTPSDVHGEEWHRAFLGALADAAFGAGGR</sequence>
<organism evidence="1 2">
    <name type="scientific">Novosphingobium soli</name>
    <dbReference type="NCBI Taxonomy" id="574956"/>
    <lineage>
        <taxon>Bacteria</taxon>
        <taxon>Pseudomonadati</taxon>
        <taxon>Pseudomonadota</taxon>
        <taxon>Alphaproteobacteria</taxon>
        <taxon>Sphingomonadales</taxon>
        <taxon>Sphingomonadaceae</taxon>
        <taxon>Novosphingobium</taxon>
    </lineage>
</organism>
<protein>
    <submittedName>
        <fullName evidence="1">Uncharacterized protein</fullName>
    </submittedName>
</protein>
<dbReference type="RefSeq" id="WP_379488043.1">
    <property type="nucleotide sequence ID" value="NZ_JBHLWK010000016.1"/>
</dbReference>
<evidence type="ECO:0000313" key="1">
    <source>
        <dbReference type="EMBL" id="MFC0205307.1"/>
    </source>
</evidence>
<dbReference type="EMBL" id="JBHLWK010000016">
    <property type="protein sequence ID" value="MFC0205307.1"/>
    <property type="molecule type" value="Genomic_DNA"/>
</dbReference>